<evidence type="ECO:0000313" key="1">
    <source>
        <dbReference type="EMBL" id="SEQ28001.1"/>
    </source>
</evidence>
<protein>
    <submittedName>
        <fullName evidence="1">Lambda-like phage minor tail protein L</fullName>
    </submittedName>
</protein>
<keyword evidence="2" id="KW-1185">Reference proteome</keyword>
<dbReference type="EMBL" id="FOGC01000002">
    <property type="protein sequence ID" value="SEQ28001.1"/>
    <property type="molecule type" value="Genomic_DNA"/>
</dbReference>
<dbReference type="InterPro" id="IPR006487">
    <property type="entry name" value="Phage_lambda_L"/>
</dbReference>
<dbReference type="RefSeq" id="WP_092672545.1">
    <property type="nucleotide sequence ID" value="NZ_FOGC01000002.1"/>
</dbReference>
<dbReference type="STRING" id="988801.SAMN05216522_10225"/>
<reference evidence="2" key="1">
    <citation type="submission" date="2016-10" db="EMBL/GenBank/DDBJ databases">
        <authorList>
            <person name="Varghese N."/>
            <person name="Submissions S."/>
        </authorList>
    </citation>
    <scope>NUCLEOTIDE SEQUENCE [LARGE SCALE GENOMIC DNA]</scope>
    <source>
        <strain evidence="2">8N4</strain>
    </source>
</reference>
<accession>A0A1H9EQN5</accession>
<dbReference type="Pfam" id="PF05100">
    <property type="entry name" value="Phage_tail_L"/>
    <property type="match status" value="1"/>
</dbReference>
<dbReference type="GO" id="GO:0030430">
    <property type="term" value="C:host cell cytoplasm"/>
    <property type="evidence" value="ECO:0007669"/>
    <property type="project" value="InterPro"/>
</dbReference>
<gene>
    <name evidence="1" type="ORF">SAMN05216522_10225</name>
</gene>
<dbReference type="GO" id="GO:0051536">
    <property type="term" value="F:iron-sulfur cluster binding"/>
    <property type="evidence" value="ECO:0007669"/>
    <property type="project" value="InterPro"/>
</dbReference>
<dbReference type="AlphaFoldDB" id="A0A1H9EQN5"/>
<dbReference type="OrthoDB" id="5673400at2"/>
<dbReference type="Proteomes" id="UP000242515">
    <property type="component" value="Unassembled WGS sequence"/>
</dbReference>
<organism evidence="1 2">
    <name type="scientific">Rosenbergiella nectarea</name>
    <dbReference type="NCBI Taxonomy" id="988801"/>
    <lineage>
        <taxon>Bacteria</taxon>
        <taxon>Pseudomonadati</taxon>
        <taxon>Pseudomonadota</taxon>
        <taxon>Gammaproteobacteria</taxon>
        <taxon>Enterobacterales</taxon>
        <taxon>Erwiniaceae</taxon>
        <taxon>Rosenbergiella</taxon>
    </lineage>
</organism>
<evidence type="ECO:0000313" key="2">
    <source>
        <dbReference type="Proteomes" id="UP000242515"/>
    </source>
</evidence>
<proteinExistence type="predicted"/>
<sequence>MSFTADLQQLEPGSLVQLIEVDGTEFGMDKVLRFHAYNISEEGWQSFAAENLPSIIWQGNEYDPHPYKLEGVDVSSEGSQPTPTLSVGNVMNYVTALCLQYDDMVKAKVKVHYTFKKYLDAANWKQGNPDANPNEERERLFYINAKTSETRAQVEFELCSPFNLQSLQLPTRQITPVCTWCMRGWYRSGTGCDYAGSKYFTKDGTPTDDPSKDVCGGLMDDCKRRIGESSPLPFGGFPGANLQGK</sequence>
<name>A0A1H9EQN5_9GAMM</name>
<dbReference type="GO" id="GO:0046718">
    <property type="term" value="P:symbiont entry into host cell"/>
    <property type="evidence" value="ECO:0007669"/>
    <property type="project" value="InterPro"/>
</dbReference>
<dbReference type="NCBIfam" id="TIGR01600">
    <property type="entry name" value="phage_tail_L"/>
    <property type="match status" value="1"/>
</dbReference>